<dbReference type="GO" id="GO:0071038">
    <property type="term" value="P:TRAMP-dependent tRNA surveillance pathway"/>
    <property type="evidence" value="ECO:0007669"/>
    <property type="project" value="TreeGrafter"/>
</dbReference>
<dbReference type="InterPro" id="IPR015847">
    <property type="entry name" value="ExoRNase_PH_dom2"/>
</dbReference>
<dbReference type="AlphaFoldDB" id="A0A2A2JBA9"/>
<name>A0A2A2JBA9_9BILA</name>
<keyword evidence="6" id="KW-0694">RNA-binding</keyword>
<dbReference type="GO" id="GO:0000177">
    <property type="term" value="C:cytoplasmic exosome (RNase complex)"/>
    <property type="evidence" value="ECO:0007669"/>
    <property type="project" value="TreeGrafter"/>
</dbReference>
<dbReference type="GO" id="GO:0000176">
    <property type="term" value="C:nuclear exosome (RNase complex)"/>
    <property type="evidence" value="ECO:0007669"/>
    <property type="project" value="TreeGrafter"/>
</dbReference>
<dbReference type="GO" id="GO:0071035">
    <property type="term" value="P:nuclear polyadenylation-dependent rRNA catabolic process"/>
    <property type="evidence" value="ECO:0007669"/>
    <property type="project" value="TreeGrafter"/>
</dbReference>
<dbReference type="InterPro" id="IPR020568">
    <property type="entry name" value="Ribosomal_Su5_D2-typ_SF"/>
</dbReference>
<dbReference type="FunFam" id="3.30.230.70:FF:000040">
    <property type="entry name" value="EXOSome (Multiexonuclease complex) component"/>
    <property type="match status" value="1"/>
</dbReference>
<sequence length="397" mass="43671">MRTPAVATCEKQFILAGLQADLRLDGRHRVDFRGVQLVVGTECGTALCMMGGTKVFAAVNASIVTPNRNQPIKGIVAIDVDMSPMGNPAHEHNRLGDRGQELNSLLEMIIRDSRCIDVESLCIRAKEEVWKLVVSVRILDDCGGLLDCAALASVAALYHYRRPNVSIQPNRTIIHSEWEQTLVPLNIYHMPICVTFGFMENGEIIIDPSDRELPCLAGSLVVACNKRSEVCALHQSTNIILSVETIEWCVKKALQRALDLSELVSTVIKDDATKRQKNEKPPGFALTITEEILGSETGINELVAPCTSAQKTTTAKYQPSVIVNEDPLAGERQNVDESDAETAALQRQVDHITATLKENSVQKTKDDGKKEKDELAEVDDLLDGILDDDLEGEQMEM</sequence>
<dbReference type="GO" id="GO:0016075">
    <property type="term" value="P:rRNA catabolic process"/>
    <property type="evidence" value="ECO:0007669"/>
    <property type="project" value="TreeGrafter"/>
</dbReference>
<dbReference type="InterPro" id="IPR033100">
    <property type="entry name" value="Rrp45"/>
</dbReference>
<accession>A0A2A2JBA9</accession>
<comment type="similarity">
    <text evidence="3">Belongs to the RNase PH family.</text>
</comment>
<dbReference type="SUPFAM" id="SSF54211">
    <property type="entry name" value="Ribosomal protein S5 domain 2-like"/>
    <property type="match status" value="1"/>
</dbReference>
<protein>
    <recommendedName>
        <fullName evidence="4">Exosome complex component RRP45</fullName>
    </recommendedName>
    <alternativeName>
        <fullName evidence="8">Exosome component 9</fullName>
    </alternativeName>
</protein>
<dbReference type="InterPro" id="IPR036345">
    <property type="entry name" value="ExoRNase_PH_dom2_sf"/>
</dbReference>
<keyword evidence="7" id="KW-0539">Nucleus</keyword>
<dbReference type="Proteomes" id="UP000218231">
    <property type="component" value="Unassembled WGS sequence"/>
</dbReference>
<evidence type="ECO:0000256" key="2">
    <source>
        <dbReference type="ARBA" id="ARBA00004496"/>
    </source>
</evidence>
<dbReference type="CDD" id="cd11368">
    <property type="entry name" value="RNase_PH_RRP45"/>
    <property type="match status" value="1"/>
</dbReference>
<dbReference type="InterPro" id="IPR027408">
    <property type="entry name" value="PNPase/RNase_PH_dom_sf"/>
</dbReference>
<evidence type="ECO:0000256" key="4">
    <source>
        <dbReference type="ARBA" id="ARBA00019572"/>
    </source>
</evidence>
<dbReference type="Pfam" id="PF03725">
    <property type="entry name" value="RNase_PH_C"/>
    <property type="match status" value="1"/>
</dbReference>
<dbReference type="GO" id="GO:0071028">
    <property type="term" value="P:nuclear mRNA surveillance"/>
    <property type="evidence" value="ECO:0007669"/>
    <property type="project" value="TreeGrafter"/>
</dbReference>
<evidence type="ECO:0000256" key="6">
    <source>
        <dbReference type="ARBA" id="ARBA00022884"/>
    </source>
</evidence>
<dbReference type="GO" id="GO:0035925">
    <property type="term" value="F:mRNA 3'-UTR AU-rich region binding"/>
    <property type="evidence" value="ECO:0007669"/>
    <property type="project" value="TreeGrafter"/>
</dbReference>
<dbReference type="GO" id="GO:0000467">
    <property type="term" value="P:exonucleolytic trimming to generate mature 3'-end of 5.8S rRNA from tricistronic rRNA transcript (SSU-rRNA, 5.8S rRNA, LSU-rRNA)"/>
    <property type="evidence" value="ECO:0007669"/>
    <property type="project" value="TreeGrafter"/>
</dbReference>
<evidence type="ECO:0000256" key="7">
    <source>
        <dbReference type="ARBA" id="ARBA00023242"/>
    </source>
</evidence>
<reference evidence="11 12" key="1">
    <citation type="journal article" date="2017" name="Curr. Biol.">
        <title>Genome architecture and evolution of a unichromosomal asexual nematode.</title>
        <authorList>
            <person name="Fradin H."/>
            <person name="Zegar C."/>
            <person name="Gutwein M."/>
            <person name="Lucas J."/>
            <person name="Kovtun M."/>
            <person name="Corcoran D."/>
            <person name="Baugh L.R."/>
            <person name="Kiontke K."/>
            <person name="Gunsalus K."/>
            <person name="Fitch D.H."/>
            <person name="Piano F."/>
        </authorList>
    </citation>
    <scope>NUCLEOTIDE SEQUENCE [LARGE SCALE GENOMIC DNA]</scope>
    <source>
        <strain evidence="11">PF1309</strain>
    </source>
</reference>
<keyword evidence="12" id="KW-1185">Reference proteome</keyword>
<dbReference type="PANTHER" id="PTHR11097:SF14">
    <property type="entry name" value="EXOSOME COMPLEX COMPONENT RRP45"/>
    <property type="match status" value="1"/>
</dbReference>
<dbReference type="PANTHER" id="PTHR11097">
    <property type="entry name" value="EXOSOME COMPLEX EXONUCLEASE RIBOSOMAL RNA PROCESSING PROTEIN"/>
    <property type="match status" value="1"/>
</dbReference>
<dbReference type="GO" id="GO:0034476">
    <property type="term" value="P:U5 snRNA 3'-end processing"/>
    <property type="evidence" value="ECO:0007669"/>
    <property type="project" value="TreeGrafter"/>
</dbReference>
<evidence type="ECO:0000256" key="8">
    <source>
        <dbReference type="ARBA" id="ARBA00032660"/>
    </source>
</evidence>
<gene>
    <name evidence="11" type="ORF">WR25_10747</name>
</gene>
<dbReference type="EMBL" id="LIAE01010543">
    <property type="protein sequence ID" value="PAV59036.1"/>
    <property type="molecule type" value="Genomic_DNA"/>
</dbReference>
<evidence type="ECO:0000259" key="9">
    <source>
        <dbReference type="Pfam" id="PF01138"/>
    </source>
</evidence>
<dbReference type="SUPFAM" id="SSF55666">
    <property type="entry name" value="Ribonuclease PH domain 2-like"/>
    <property type="match status" value="1"/>
</dbReference>
<proteinExistence type="inferred from homology"/>
<evidence type="ECO:0000256" key="1">
    <source>
        <dbReference type="ARBA" id="ARBA00004123"/>
    </source>
</evidence>
<feature type="domain" description="Exoribonuclease phosphorolytic" evidence="10">
    <location>
        <begin position="189"/>
        <end position="255"/>
    </location>
</feature>
<dbReference type="GO" id="GO:0034475">
    <property type="term" value="P:U4 snRNA 3'-end processing"/>
    <property type="evidence" value="ECO:0007669"/>
    <property type="project" value="TreeGrafter"/>
</dbReference>
<dbReference type="Pfam" id="PF01138">
    <property type="entry name" value="RNase_PH"/>
    <property type="match status" value="1"/>
</dbReference>
<organism evidence="11 12">
    <name type="scientific">Diploscapter pachys</name>
    <dbReference type="NCBI Taxonomy" id="2018661"/>
    <lineage>
        <taxon>Eukaryota</taxon>
        <taxon>Metazoa</taxon>
        <taxon>Ecdysozoa</taxon>
        <taxon>Nematoda</taxon>
        <taxon>Chromadorea</taxon>
        <taxon>Rhabditida</taxon>
        <taxon>Rhabditina</taxon>
        <taxon>Rhabditomorpha</taxon>
        <taxon>Rhabditoidea</taxon>
        <taxon>Rhabditidae</taxon>
        <taxon>Diploscapter</taxon>
    </lineage>
</organism>
<keyword evidence="5" id="KW-0963">Cytoplasm</keyword>
<dbReference type="InterPro" id="IPR050590">
    <property type="entry name" value="Exosome_comp_Rrp42_subfam"/>
</dbReference>
<feature type="domain" description="Exoribonuclease phosphorolytic" evidence="9">
    <location>
        <begin position="38"/>
        <end position="163"/>
    </location>
</feature>
<comment type="subcellular location">
    <subcellularLocation>
        <location evidence="2">Cytoplasm</location>
    </subcellularLocation>
    <subcellularLocation>
        <location evidence="1">Nucleus</location>
    </subcellularLocation>
</comment>
<dbReference type="STRING" id="2018661.A0A2A2JBA9"/>
<evidence type="ECO:0000256" key="3">
    <source>
        <dbReference type="ARBA" id="ARBA00006678"/>
    </source>
</evidence>
<dbReference type="OrthoDB" id="10264038at2759"/>
<evidence type="ECO:0000313" key="11">
    <source>
        <dbReference type="EMBL" id="PAV59036.1"/>
    </source>
</evidence>
<evidence type="ECO:0000259" key="10">
    <source>
        <dbReference type="Pfam" id="PF03725"/>
    </source>
</evidence>
<dbReference type="GO" id="GO:0034473">
    <property type="term" value="P:U1 snRNA 3'-end processing"/>
    <property type="evidence" value="ECO:0007669"/>
    <property type="project" value="TreeGrafter"/>
</dbReference>
<dbReference type="Gene3D" id="3.30.230.70">
    <property type="entry name" value="GHMP Kinase, N-terminal domain"/>
    <property type="match status" value="1"/>
</dbReference>
<evidence type="ECO:0000256" key="5">
    <source>
        <dbReference type="ARBA" id="ARBA00022490"/>
    </source>
</evidence>
<dbReference type="InterPro" id="IPR001247">
    <property type="entry name" value="ExoRNase_PH_dom1"/>
</dbReference>
<comment type="caution">
    <text evidence="11">The sequence shown here is derived from an EMBL/GenBank/DDBJ whole genome shotgun (WGS) entry which is preliminary data.</text>
</comment>
<evidence type="ECO:0000313" key="12">
    <source>
        <dbReference type="Proteomes" id="UP000218231"/>
    </source>
</evidence>